<feature type="transmembrane region" description="Helical" evidence="1">
    <location>
        <begin position="356"/>
        <end position="376"/>
    </location>
</feature>
<keyword evidence="1" id="KW-1133">Transmembrane helix</keyword>
<keyword evidence="1" id="KW-0472">Membrane</keyword>
<dbReference type="OrthoDB" id="9781349at2"/>
<feature type="transmembrane region" description="Helical" evidence="1">
    <location>
        <begin position="12"/>
        <end position="34"/>
    </location>
</feature>
<reference evidence="3 4" key="1">
    <citation type="journal article" date="1994" name="J. Ferment. Bioeng.">
        <title>Molecular cloning and nucleotide sequence of the gene for an alkaline protease from the alkalophilic Bacillus sp. KSM-K16.</title>
        <authorList>
            <person name="Hakamada Y."/>
            <person name="Kobayashi T."/>
            <person name="Hitomi J."/>
            <person name="Kawai S."/>
            <person name="Ito S."/>
        </authorList>
    </citation>
    <scope>NUCLEOTIDE SEQUENCE [LARGE SCALE GENOMIC DNA]</scope>
    <source>
        <strain evidence="3 4">KSM-K16</strain>
    </source>
</reference>
<dbReference type="eggNOG" id="COG3333">
    <property type="taxonomic scope" value="Bacteria"/>
</dbReference>
<sequence>MLELIETGFLSILNIETIVIVFIGVALGLVFGAIPGLTAVMAIAICLPITFGMTPINGLSLLMGLYIGGVSGGFIPSVLLNIPGTPASIASTFDGYPMAQKGEAGRAFALTIVFSFLAGLLSLLVLIFISPVLASVAIQLSPFEYFAITVFALTMITSLSDGSMLKGLIAGMLGISLATVGFAPIDSYPRFTFGLPELEAGFNVLPVLIGLFAITEILKTSSDRKQIETKSIQTAYRLKDLGLSFSYFFKQKWNWLRSTAIGVIVGILPGLGGSAANIISYVTAKNQSKHPETFGKGNPAGVVAAESSNNAAIGGALVPLLSIGIPGDGVTALLVGGLMLHGLNPGPLLFEQNGEVMYGIFAALLLANAFMALLLIIGMRFFIRVLHVPRHVLLPIIVVLCVIGAFGVNNRLFDALVLVLCGVIGYIFAKLKFPVMPIVLGFILGPILETNLRRGLMHSNGDFLPFVTSPIATAFLLLAAGSFLMAIHKNRKRSATVQ</sequence>
<dbReference type="Proteomes" id="UP000001168">
    <property type="component" value="Chromosome"/>
</dbReference>
<feature type="transmembrane region" description="Helical" evidence="1">
    <location>
        <begin position="435"/>
        <end position="452"/>
    </location>
</feature>
<dbReference type="PANTHER" id="PTHR35342:SF5">
    <property type="entry name" value="TRICARBOXYLIC TRANSPORT PROTEIN"/>
    <property type="match status" value="1"/>
</dbReference>
<reference evidence="3 4" key="3">
    <citation type="journal article" date="1997" name="Protein Eng.">
        <title>High-resolution crystal structure of M-protease: phylogeny aided analysis of the high-alkaline adaptation mechanism.</title>
        <authorList>
            <person name="Shirai T."/>
            <person name="Suzuki A."/>
            <person name="Yamane T."/>
            <person name="Ashida T."/>
            <person name="Kobayashi T."/>
            <person name="Ito S."/>
        </authorList>
    </citation>
    <scope>NUCLEOTIDE SEQUENCE [LARGE SCALE GENOMIC DNA]</scope>
    <source>
        <strain evidence="3 4">KSM-K16</strain>
    </source>
</reference>
<accession>Q5WKU6</accession>
<evidence type="ECO:0000259" key="2">
    <source>
        <dbReference type="Pfam" id="PF01970"/>
    </source>
</evidence>
<feature type="transmembrane region" description="Helical" evidence="1">
    <location>
        <begin position="40"/>
        <end position="67"/>
    </location>
</feature>
<reference evidence="3 4" key="5">
    <citation type="journal article" date="2007" name="Extremophiles">
        <title>Intragenomic diversity of the V1 regions of 16S rRNA genes in high-alkaline protease-producing Bacillus clausii spp.</title>
        <authorList>
            <person name="Kageyama Y."/>
            <person name="Takaki Y."/>
            <person name="Shimamura S."/>
            <person name="Nishi S."/>
            <person name="Nogi Y."/>
            <person name="Uchimura K."/>
            <person name="Kobayashi T."/>
            <person name="Hitomi J."/>
            <person name="Ozaki K."/>
            <person name="Kawai S."/>
            <person name="Ito S."/>
            <person name="Horikoshi K."/>
        </authorList>
    </citation>
    <scope>NUCLEOTIDE SEQUENCE [LARGE SCALE GENOMIC DNA]</scope>
    <source>
        <strain evidence="3 4">KSM-K16</strain>
    </source>
</reference>
<dbReference type="KEGG" id="bcl:ABC0468"/>
<dbReference type="Pfam" id="PF01970">
    <property type="entry name" value="TctA"/>
    <property type="match status" value="1"/>
</dbReference>
<dbReference type="RefSeq" id="WP_011245327.1">
    <property type="nucleotide sequence ID" value="NC_006582.1"/>
</dbReference>
<feature type="transmembrane region" description="Helical" evidence="1">
    <location>
        <begin position="464"/>
        <end position="487"/>
    </location>
</feature>
<feature type="transmembrane region" description="Helical" evidence="1">
    <location>
        <begin position="168"/>
        <end position="185"/>
    </location>
</feature>
<dbReference type="STRING" id="66692.ABC0468"/>
<feature type="transmembrane region" description="Helical" evidence="1">
    <location>
        <begin position="107"/>
        <end position="130"/>
    </location>
</feature>
<evidence type="ECO:0000256" key="1">
    <source>
        <dbReference type="SAM" id="Phobius"/>
    </source>
</evidence>
<feature type="transmembrane region" description="Helical" evidence="1">
    <location>
        <begin position="260"/>
        <end position="282"/>
    </location>
</feature>
<proteinExistence type="predicted"/>
<feature type="transmembrane region" description="Helical" evidence="1">
    <location>
        <begin position="136"/>
        <end position="156"/>
    </location>
</feature>
<gene>
    <name evidence="3" type="ordered locus">ABC0468</name>
</gene>
<dbReference type="AlphaFoldDB" id="Q5WKU6"/>
<dbReference type="PANTHER" id="PTHR35342">
    <property type="entry name" value="TRICARBOXYLIC TRANSPORT PROTEIN"/>
    <property type="match status" value="1"/>
</dbReference>
<dbReference type="EMBL" id="AP006627">
    <property type="protein sequence ID" value="BAD63009.1"/>
    <property type="molecule type" value="Genomic_DNA"/>
</dbReference>
<keyword evidence="4" id="KW-1185">Reference proteome</keyword>
<evidence type="ECO:0000313" key="3">
    <source>
        <dbReference type="EMBL" id="BAD63009.1"/>
    </source>
</evidence>
<dbReference type="InterPro" id="IPR002823">
    <property type="entry name" value="DUF112_TM"/>
</dbReference>
<feature type="transmembrane region" description="Helical" evidence="1">
    <location>
        <begin position="388"/>
        <end position="406"/>
    </location>
</feature>
<feature type="transmembrane region" description="Helical" evidence="1">
    <location>
        <begin position="200"/>
        <end position="218"/>
    </location>
</feature>
<protein>
    <recommendedName>
        <fullName evidence="2">DUF112 domain-containing protein</fullName>
    </recommendedName>
</protein>
<organism evidence="3 4">
    <name type="scientific">Shouchella clausii (strain KSM-K16)</name>
    <name type="common">Alkalihalobacillus clausii</name>
    <dbReference type="NCBI Taxonomy" id="66692"/>
    <lineage>
        <taxon>Bacteria</taxon>
        <taxon>Bacillati</taxon>
        <taxon>Bacillota</taxon>
        <taxon>Bacilli</taxon>
        <taxon>Bacillales</taxon>
        <taxon>Bacillaceae</taxon>
        <taxon>Shouchella</taxon>
    </lineage>
</organism>
<name>Q5WKU6_SHOC1</name>
<feature type="domain" description="DUF112" evidence="2">
    <location>
        <begin position="18"/>
        <end position="440"/>
    </location>
</feature>
<dbReference type="HOGENOM" id="CLU_022936_2_0_9"/>
<evidence type="ECO:0000313" key="4">
    <source>
        <dbReference type="Proteomes" id="UP000001168"/>
    </source>
</evidence>
<reference evidence="3 4" key="2">
    <citation type="journal article" date="1995" name="Appl. Microbiol. Biotechnol.">
        <title>Purification and properties of an alkaline protease from alkalophilic Bacillus sp. KSM-K16.</title>
        <authorList>
            <person name="Kobayashi T."/>
            <person name="Hakamada Y."/>
            <person name="Adachi S."/>
            <person name="Hitomi J."/>
            <person name="Yoshimatsu T."/>
            <person name="Koike K."/>
            <person name="Kawai S."/>
            <person name="Ito S."/>
        </authorList>
    </citation>
    <scope>NUCLEOTIDE SEQUENCE [LARGE SCALE GENOMIC DNA]</scope>
    <source>
        <strain evidence="3 4">KSM-K16</strain>
    </source>
</reference>
<reference evidence="4" key="4">
    <citation type="submission" date="2003-10" db="EMBL/GenBank/DDBJ databases">
        <title>The complete genome sequence of the alkaliphilic Bacillus clausii KSM-K16.</title>
        <authorList>
            <person name="Takaki Y."/>
            <person name="Kageyama Y."/>
            <person name="Shimamura S."/>
            <person name="Suzuki H."/>
            <person name="Nishi S."/>
            <person name="Hatada Y."/>
            <person name="Kawai S."/>
            <person name="Ito S."/>
            <person name="Horikoshi K."/>
        </authorList>
    </citation>
    <scope>NUCLEOTIDE SEQUENCE [LARGE SCALE GENOMIC DNA]</scope>
    <source>
        <strain evidence="4">KSM-K16</strain>
    </source>
</reference>
<keyword evidence="1" id="KW-0812">Transmembrane</keyword>
<feature type="transmembrane region" description="Helical" evidence="1">
    <location>
        <begin position="412"/>
        <end position="428"/>
    </location>
</feature>